<dbReference type="OrthoDB" id="441285at2759"/>
<dbReference type="Gene3D" id="2.40.70.10">
    <property type="entry name" value="Acid Proteases"/>
    <property type="match status" value="1"/>
</dbReference>
<feature type="non-terminal residue" evidence="3">
    <location>
        <position position="1384"/>
    </location>
</feature>
<dbReference type="InterPro" id="IPR013103">
    <property type="entry name" value="RVT_2"/>
</dbReference>
<evidence type="ECO:0000313" key="3">
    <source>
        <dbReference type="EMBL" id="CAE7869939.1"/>
    </source>
</evidence>
<dbReference type="Pfam" id="PF07727">
    <property type="entry name" value="RVT_2"/>
    <property type="match status" value="1"/>
</dbReference>
<reference evidence="3" key="1">
    <citation type="submission" date="2021-02" db="EMBL/GenBank/DDBJ databases">
        <authorList>
            <person name="Dougan E. K."/>
            <person name="Rhodes N."/>
            <person name="Thang M."/>
            <person name="Chan C."/>
        </authorList>
    </citation>
    <scope>NUCLEOTIDE SEQUENCE</scope>
</reference>
<gene>
    <name evidence="3" type="primary">RE1</name>
    <name evidence="3" type="ORF">SNEC2469_LOCUS28066</name>
</gene>
<evidence type="ECO:0000256" key="1">
    <source>
        <dbReference type="SAM" id="MobiDB-lite"/>
    </source>
</evidence>
<protein>
    <submittedName>
        <fullName evidence="3">RE1 protein</fullName>
    </submittedName>
</protein>
<evidence type="ECO:0000313" key="4">
    <source>
        <dbReference type="Proteomes" id="UP000601435"/>
    </source>
</evidence>
<feature type="domain" description="Reverse transcriptase Ty1/copia-type" evidence="2">
    <location>
        <begin position="861"/>
        <end position="1075"/>
    </location>
</feature>
<accession>A0A813AIU3</accession>
<dbReference type="InterPro" id="IPR021109">
    <property type="entry name" value="Peptidase_aspartic_dom_sf"/>
</dbReference>
<dbReference type="Proteomes" id="UP000601435">
    <property type="component" value="Unassembled WGS sequence"/>
</dbReference>
<dbReference type="EMBL" id="CAJNJA010060165">
    <property type="protein sequence ID" value="CAE7869939.1"/>
    <property type="molecule type" value="Genomic_DNA"/>
</dbReference>
<proteinExistence type="predicted"/>
<organism evidence="3 4">
    <name type="scientific">Symbiodinium necroappetens</name>
    <dbReference type="NCBI Taxonomy" id="1628268"/>
    <lineage>
        <taxon>Eukaryota</taxon>
        <taxon>Sar</taxon>
        <taxon>Alveolata</taxon>
        <taxon>Dinophyceae</taxon>
        <taxon>Suessiales</taxon>
        <taxon>Symbiodiniaceae</taxon>
        <taxon>Symbiodinium</taxon>
    </lineage>
</organism>
<keyword evidence="4" id="KW-1185">Reference proteome</keyword>
<comment type="caution">
    <text evidence="3">The sequence shown here is derived from an EMBL/GenBank/DDBJ whole genome shotgun (WGS) entry which is preliminary data.</text>
</comment>
<feature type="region of interest" description="Disordered" evidence="1">
    <location>
        <begin position="730"/>
        <end position="770"/>
    </location>
</feature>
<sequence>MTTLKDFQKSQRGPWIFAFTLLDGKALEACGHLSLDDLTKEDGDTTVWKLLSARFLEKEAHDQKGEALGEVLGLAARDGESMKECTARVLETFEKSRRKAAVDFTKEAKGWIAGLTEEQKAIVKAKMQGSIDVARKPTSVLIAEDDAAFDDVEAFLADYGTTIDEDPLSEAEAAEALAVSWKERKAFRIEVEELKRATETMIAEVVEGHRDEIHFVGAAEEALMSSLVSSPGFGVIDSGCGKTLIGADTLAEMELLLGNRQVIKVPERNSFRFGNGEAEDSVIMAQIPVAIQGKTGVIHAAVIRGKAPLLLGRPTLEKLKMTVNFASGTVTMLGGPDVIQLDRNSAGQMLINLVQFPSEARQRSKGSVVSEALPVRSCSRSGNNALLSNARKVEVDKLLERAQPQLLVVCVPCGHWQADFAVQQCHKQLKRGGDDRPAKRATGLMLSHPSLTEAEERVSLEGFECLAGEAPAGSHTAAEPAPAQVLSEVGPESEEEWKECVTQNIPIPLLPTQLKPPRLRKDFESGQWVAYWRTQKSIKGQVVRACRWYGPALVLGKVGRNLIVAHRRSLLRCAPEQLRPATDEECPRTVESDPEAQELLGMKRLLDQGKIPQSQLTDITSQEFPPTPEECSTPLLDQVDASMDRTAGLTAAQVLEQESTASTAGQMTSANPYPPVAAQQHELAPASAPTFGPVRTRLRQKTAEPLLVRPTQVQAEDLSDMLRELPLSSDAAVPSAGLDSESPRPSSPREPAFKRMASSPPDALRAMSRQESAPAEALFCQTAMSAYREQVPHATEIEVLLAGFLQKQMQKEIPVTGNPEDLQEQVEEAKATEWYTMTSKPAVKVWSGADATRIRRNHPDRFVGSRFVVTRKVDEDGERVKARWCLQGHLDPDVMDKVSSGACHSPTMSQLSRSLLLQILVSKRWRMCLGDIKGAFLEAGPLKERFRPLYATQPKGGIPGLAESDVIEVTGNVYGLNDAPFSWWEAFDKEARRLGFSRSQFDNCVYYFRCPKTKELTGVLGAHVDDSITGGEGEAYEEAIRQLKARFPYRKWRVGAGEFCGVVYNQDPVTFEISYQQREYTQHLRPISLSKDRAAQKDSPVTARELASLRALNGAASWLASQSRPDIAVQVSMSQQCFPNPQVKDLLYANQMVHRARQFQDVEIRVRSVNLQKLCICMHSDAAWANAKRERTQGGYTLAFSETDLLENRPSVWSPFHWKSYRLQRVVPSTLGGEAQAFSTASAIAEWMALQVAEAVSGTVDLRNSEKYFKQTPIVGVTDCKSLYDHVTSLSSVTGVQDKRVSVDIAIIKQSMERANLQIRWCPTELMVCDALTKDKADPADLLRAVLELGTYQLSSEASVLKAKKAQRERLKCRPLPPSGPRGL</sequence>
<name>A0A813AIU3_9DINO</name>
<feature type="non-terminal residue" evidence="3">
    <location>
        <position position="1"/>
    </location>
</feature>
<evidence type="ECO:0000259" key="2">
    <source>
        <dbReference type="Pfam" id="PF07727"/>
    </source>
</evidence>